<organism evidence="3 4">
    <name type="scientific">Zeimonas arvi</name>
    <dbReference type="NCBI Taxonomy" id="2498847"/>
    <lineage>
        <taxon>Bacteria</taxon>
        <taxon>Pseudomonadati</taxon>
        <taxon>Pseudomonadota</taxon>
        <taxon>Betaproteobacteria</taxon>
        <taxon>Burkholderiales</taxon>
        <taxon>Burkholderiaceae</taxon>
        <taxon>Zeimonas</taxon>
    </lineage>
</organism>
<dbReference type="InterPro" id="IPR023631">
    <property type="entry name" value="Amidase_dom"/>
</dbReference>
<comment type="caution">
    <text evidence="3">The sequence shown here is derived from an EMBL/GenBank/DDBJ whole genome shotgun (WGS) entry which is preliminary data.</text>
</comment>
<dbReference type="Gene3D" id="3.90.1300.10">
    <property type="entry name" value="Amidase signature (AS) domain"/>
    <property type="match status" value="1"/>
</dbReference>
<gene>
    <name evidence="3" type="ORF">FHP08_13895</name>
</gene>
<keyword evidence="4" id="KW-1185">Reference proteome</keyword>
<name>A0A5C8NUG7_9BURK</name>
<dbReference type="SUPFAM" id="SSF75304">
    <property type="entry name" value="Amidase signature (AS) enzymes"/>
    <property type="match status" value="1"/>
</dbReference>
<evidence type="ECO:0000313" key="4">
    <source>
        <dbReference type="Proteomes" id="UP000321548"/>
    </source>
</evidence>
<reference evidence="3 4" key="1">
    <citation type="submission" date="2019-06" db="EMBL/GenBank/DDBJ databases">
        <title>Quisquiliibacterium sp. nov., isolated from a maize field.</title>
        <authorList>
            <person name="Lin S.-Y."/>
            <person name="Tsai C.-F."/>
            <person name="Young C.-C."/>
        </authorList>
    </citation>
    <scope>NUCLEOTIDE SEQUENCE [LARGE SCALE GENOMIC DNA]</scope>
    <source>
        <strain evidence="3 4">CC-CFT501</strain>
    </source>
</reference>
<dbReference type="PROSITE" id="PS00571">
    <property type="entry name" value="AMIDASES"/>
    <property type="match status" value="1"/>
</dbReference>
<evidence type="ECO:0000256" key="1">
    <source>
        <dbReference type="ARBA" id="ARBA00009199"/>
    </source>
</evidence>
<dbReference type="InterPro" id="IPR036928">
    <property type="entry name" value="AS_sf"/>
</dbReference>
<dbReference type="GO" id="GO:0003824">
    <property type="term" value="F:catalytic activity"/>
    <property type="evidence" value="ECO:0007669"/>
    <property type="project" value="InterPro"/>
</dbReference>
<dbReference type="PANTHER" id="PTHR11895:SF7">
    <property type="entry name" value="GLUTAMYL-TRNA(GLN) AMIDOTRANSFERASE SUBUNIT A, MITOCHONDRIAL"/>
    <property type="match status" value="1"/>
</dbReference>
<dbReference type="AlphaFoldDB" id="A0A5C8NUG7"/>
<accession>A0A5C8NUG7</accession>
<dbReference type="InterPro" id="IPR020556">
    <property type="entry name" value="Amidase_CS"/>
</dbReference>
<dbReference type="PANTHER" id="PTHR11895">
    <property type="entry name" value="TRANSAMIDASE"/>
    <property type="match status" value="1"/>
</dbReference>
<feature type="domain" description="Amidase" evidence="2">
    <location>
        <begin position="25"/>
        <end position="448"/>
    </location>
</feature>
<evidence type="ECO:0000313" key="3">
    <source>
        <dbReference type="EMBL" id="TXL64819.1"/>
    </source>
</evidence>
<evidence type="ECO:0000259" key="2">
    <source>
        <dbReference type="Pfam" id="PF01425"/>
    </source>
</evidence>
<dbReference type="NCBIfam" id="NF005687">
    <property type="entry name" value="PRK07487.1"/>
    <property type="match status" value="1"/>
</dbReference>
<protein>
    <submittedName>
        <fullName evidence="3">Amidase</fullName>
    </submittedName>
</protein>
<dbReference type="Proteomes" id="UP000321548">
    <property type="component" value="Unassembled WGS sequence"/>
</dbReference>
<dbReference type="EMBL" id="VDUY01000005">
    <property type="protein sequence ID" value="TXL64819.1"/>
    <property type="molecule type" value="Genomic_DNA"/>
</dbReference>
<dbReference type="RefSeq" id="WP_147705069.1">
    <property type="nucleotide sequence ID" value="NZ_VDUY01000005.1"/>
</dbReference>
<dbReference type="Pfam" id="PF01425">
    <property type="entry name" value="Amidase"/>
    <property type="match status" value="1"/>
</dbReference>
<sequence>MTELWRLDATELAQGIRTRRFSSREATAACLARCEAANPKINAVVDVLAEQALAAADAADRAVREGTPLGVLHGVPITLKINVDMAGRPTSNGIVALRDATATENAPVVDNFLRAGAVVIGRTNTPAFSMRWFTDNALHGRTLNPWDPSVTPGGSSGGASAAVAAGIGPIAHGNDFGGSVRYPAYCTGVYGLRPSFGRVPAFLPSAKEERALSAQLMSVQGPLARSVRDLRLALAAMAVGDARDPWWVPAPLEGPAPERPIRVAFTVSAAGERARPEVVDAVRRAAGWLADAGYAVEEVDPPDMAEAAKLWDTIAQGEALHFLSDAVAKMADEGMLTAWRYMCANTPRNDAFGHMKALARRTTLIRRWQLFMARYPLVLTPVSAEAPFPQGLDVSSQAGMDRVLRAQGPQFFVPLLGLPALSAPTGVVNGVPMGVQLTGQRFREDLVLQAAEVLEGRFASPAPIDPA</sequence>
<comment type="similarity">
    <text evidence="1">Belongs to the amidase family.</text>
</comment>
<dbReference type="OrthoDB" id="8576090at2"/>
<proteinExistence type="inferred from homology"/>
<dbReference type="InterPro" id="IPR000120">
    <property type="entry name" value="Amidase"/>
</dbReference>